<dbReference type="KEGG" id="spsw:Sps_03447"/>
<organism evidence="1 2">
    <name type="scientific">Shewanella psychrophila</name>
    <dbReference type="NCBI Taxonomy" id="225848"/>
    <lineage>
        <taxon>Bacteria</taxon>
        <taxon>Pseudomonadati</taxon>
        <taxon>Pseudomonadota</taxon>
        <taxon>Gammaproteobacteria</taxon>
        <taxon>Alteromonadales</taxon>
        <taxon>Shewanellaceae</taxon>
        <taxon>Shewanella</taxon>
    </lineage>
</organism>
<dbReference type="Proteomes" id="UP000189545">
    <property type="component" value="Chromosome"/>
</dbReference>
<accession>A0A1S6HSW3</accession>
<dbReference type="AlphaFoldDB" id="A0A1S6HSW3"/>
<reference evidence="1 2" key="1">
    <citation type="submission" date="2016-03" db="EMBL/GenBank/DDBJ databases">
        <title>Complete genome sequence of Shewanella psychrophila WP2, a deep sea bacterium isolated from west Pacific sediment.</title>
        <authorList>
            <person name="Xu G."/>
            <person name="Jian H."/>
        </authorList>
    </citation>
    <scope>NUCLEOTIDE SEQUENCE [LARGE SCALE GENOMIC DNA]</scope>
    <source>
        <strain evidence="1 2">WP2</strain>
    </source>
</reference>
<keyword evidence="2" id="KW-1185">Reference proteome</keyword>
<dbReference type="OrthoDB" id="6147138at2"/>
<proteinExistence type="predicted"/>
<dbReference type="Pfam" id="PF18906">
    <property type="entry name" value="Phage_tube_2"/>
    <property type="match status" value="1"/>
</dbReference>
<protein>
    <submittedName>
        <fullName evidence="1">Uncharacterized protein</fullName>
    </submittedName>
</protein>
<dbReference type="EMBL" id="CP014782">
    <property type="protein sequence ID" value="AQS38574.1"/>
    <property type="molecule type" value="Genomic_DNA"/>
</dbReference>
<evidence type="ECO:0000313" key="1">
    <source>
        <dbReference type="EMBL" id="AQS38574.1"/>
    </source>
</evidence>
<name>A0A1S6HSW3_9GAMM</name>
<dbReference type="RefSeq" id="WP_077753591.1">
    <property type="nucleotide sequence ID" value="NZ_CP014782.1"/>
</dbReference>
<evidence type="ECO:0000313" key="2">
    <source>
        <dbReference type="Proteomes" id="UP000189545"/>
    </source>
</evidence>
<dbReference type="InterPro" id="IPR044000">
    <property type="entry name" value="Phage_tube_2"/>
</dbReference>
<dbReference type="STRING" id="225848.Sps_03447"/>
<gene>
    <name evidence="1" type="ORF">Sps_03447</name>
</gene>
<sequence length="301" mass="32326">MARKFAKKALVFAKELTYGVDAIAATEPSVAVLGREVKITPLAGENTALEYDDGNLGNSAEIETETYVTLEFGVDWAGSGTAVTPAAYDKLLGACLRKATVKADSVEQAIDEDGADSITFYFYMDGTLHALVGARGSFKLEAKAKEFPKIMFTFTGLFVPVTSAVLPATDFSAWQTPLKVGAANSACTLGGSAIKLISFEYDQANDVIHQEYVGHEEVLITDYAPSGKLVFEAASLISFDPFAANTHVVTFELSHGVATNQVLWKTAQLQLGRAEYGDQDGTLTYELPIRPLSNVDLLISK</sequence>